<dbReference type="InterPro" id="IPR000757">
    <property type="entry name" value="Beta-glucanase-like"/>
</dbReference>
<dbReference type="PANTHER" id="PTHR10963:SF24">
    <property type="entry name" value="GLYCOSIDASE C21B10.07-RELATED"/>
    <property type="match status" value="1"/>
</dbReference>
<evidence type="ECO:0000256" key="6">
    <source>
        <dbReference type="SAM" id="SignalP"/>
    </source>
</evidence>
<dbReference type="EC" id="3.2.1.6" evidence="3"/>
<comment type="caution">
    <text evidence="8">The sequence shown here is derived from an EMBL/GenBank/DDBJ whole genome shotgun (WGS) entry which is preliminary data.</text>
</comment>
<dbReference type="GO" id="GO:0009251">
    <property type="term" value="P:glucan catabolic process"/>
    <property type="evidence" value="ECO:0007669"/>
    <property type="project" value="TreeGrafter"/>
</dbReference>
<protein>
    <recommendedName>
        <fullName evidence="3">endo-1,3(4)-beta-glucanase</fullName>
        <ecNumber evidence="3">3.2.1.6</ecNumber>
    </recommendedName>
</protein>
<feature type="signal peptide" evidence="6">
    <location>
        <begin position="1"/>
        <end position="19"/>
    </location>
</feature>
<dbReference type="FunFam" id="2.60.120.200:FF:000114">
    <property type="entry name" value="Probable endo-1,3(4)-beta-glucanase NFIA_089530"/>
    <property type="match status" value="1"/>
</dbReference>
<evidence type="ECO:0000313" key="8">
    <source>
        <dbReference type="EMBL" id="KKY18371.1"/>
    </source>
</evidence>
<dbReference type="PANTHER" id="PTHR10963">
    <property type="entry name" value="GLYCOSYL HYDROLASE-RELATED"/>
    <property type="match status" value="1"/>
</dbReference>
<dbReference type="CDD" id="cd02181">
    <property type="entry name" value="GH16_fungal_Lam16A_glucanase"/>
    <property type="match status" value="1"/>
</dbReference>
<dbReference type="AlphaFoldDB" id="A0A0G2E7T4"/>
<proteinExistence type="inferred from homology"/>
<dbReference type="OrthoDB" id="192832at2759"/>
<evidence type="ECO:0000256" key="3">
    <source>
        <dbReference type="ARBA" id="ARBA00012599"/>
    </source>
</evidence>
<dbReference type="Pfam" id="PF26113">
    <property type="entry name" value="GH16_XgeA"/>
    <property type="match status" value="1"/>
</dbReference>
<keyword evidence="4" id="KW-0378">Hydrolase</keyword>
<reference evidence="8 9" key="1">
    <citation type="submission" date="2015-05" db="EMBL/GenBank/DDBJ databases">
        <title>Distinctive expansion of gene families associated with plant cell wall degradation and secondary metabolism in the genomes of grapevine trunk pathogens.</title>
        <authorList>
            <person name="Lawrence D.P."/>
            <person name="Travadon R."/>
            <person name="Rolshausen P.E."/>
            <person name="Baumgartner K."/>
        </authorList>
    </citation>
    <scope>NUCLEOTIDE SEQUENCE [LARGE SCALE GENOMIC DNA]</scope>
    <source>
        <strain evidence="8">UCRPC4</strain>
    </source>
</reference>
<dbReference type="GO" id="GO:0052861">
    <property type="term" value="F:endo-1,3(4)-beta-glucanase activity"/>
    <property type="evidence" value="ECO:0007669"/>
    <property type="project" value="UniProtKB-EC"/>
</dbReference>
<evidence type="ECO:0000256" key="2">
    <source>
        <dbReference type="ARBA" id="ARBA00006865"/>
    </source>
</evidence>
<comment type="similarity">
    <text evidence="2">Belongs to the glycosyl hydrolase 16 family.</text>
</comment>
<evidence type="ECO:0000256" key="5">
    <source>
        <dbReference type="ARBA" id="ARBA00023295"/>
    </source>
</evidence>
<feature type="chain" id="PRO_5002543575" description="endo-1,3(4)-beta-glucanase" evidence="6">
    <location>
        <begin position="20"/>
        <end position="318"/>
    </location>
</feature>
<feature type="domain" description="GH16" evidence="7">
    <location>
        <begin position="16"/>
        <end position="283"/>
    </location>
</feature>
<evidence type="ECO:0000256" key="1">
    <source>
        <dbReference type="ARBA" id="ARBA00000124"/>
    </source>
</evidence>
<keyword evidence="6" id="KW-0732">Signal</keyword>
<dbReference type="Proteomes" id="UP000053317">
    <property type="component" value="Unassembled WGS sequence"/>
</dbReference>
<sequence>MSALSSLFILSVFASQTIAGYTLSKSYTIHNFFQEFNFFTDTDPTHGSVKYVDFETANSTHLAGAAAFGNYTDLIYLGVDSANVAPSGRPSTRVSSMDTFNQGLFIVDIVHAPAGICGTWPAFWLLGSGMWPYGGEIDIFEGVNAGETNQMTLHTSPGCTNTAGGYLGSQSTPDCNSANTENNSGCGIKSKDPQTYGLFNENSGGVFATEWTSEAIKVWFWPRDAIPSDILESQPNPGDQSWGAPQAVFSGDCDIDSHFQNMQIIIDTTFCGDWAGKVWSTSSCSSKASTCEDWVAENPTAFTEAFWAISSIEVFQSG</sequence>
<evidence type="ECO:0000313" key="9">
    <source>
        <dbReference type="Proteomes" id="UP000053317"/>
    </source>
</evidence>
<organism evidence="8 9">
    <name type="scientific">Phaeomoniella chlamydospora</name>
    <name type="common">Phaeoacremonium chlamydosporum</name>
    <dbReference type="NCBI Taxonomy" id="158046"/>
    <lineage>
        <taxon>Eukaryota</taxon>
        <taxon>Fungi</taxon>
        <taxon>Dikarya</taxon>
        <taxon>Ascomycota</taxon>
        <taxon>Pezizomycotina</taxon>
        <taxon>Eurotiomycetes</taxon>
        <taxon>Chaetothyriomycetidae</taxon>
        <taxon>Phaeomoniellales</taxon>
        <taxon>Phaeomoniellaceae</taxon>
        <taxon>Phaeomoniella</taxon>
    </lineage>
</organism>
<dbReference type="InterPro" id="IPR013320">
    <property type="entry name" value="ConA-like_dom_sf"/>
</dbReference>
<keyword evidence="5" id="KW-0326">Glycosidase</keyword>
<evidence type="ECO:0000256" key="4">
    <source>
        <dbReference type="ARBA" id="ARBA00022801"/>
    </source>
</evidence>
<dbReference type="Gene3D" id="2.60.120.200">
    <property type="match status" value="1"/>
</dbReference>
<gene>
    <name evidence="8" type="ORF">UCRPC4_g04988</name>
</gene>
<dbReference type="InterPro" id="IPR050546">
    <property type="entry name" value="Glycosyl_Hydrlase_16"/>
</dbReference>
<reference evidence="8 9" key="2">
    <citation type="submission" date="2015-05" db="EMBL/GenBank/DDBJ databases">
        <authorList>
            <person name="Morales-Cruz A."/>
            <person name="Amrine K.C."/>
            <person name="Cantu D."/>
        </authorList>
    </citation>
    <scope>NUCLEOTIDE SEQUENCE [LARGE SCALE GENOMIC DNA]</scope>
    <source>
        <strain evidence="8">UCRPC4</strain>
    </source>
</reference>
<dbReference type="PROSITE" id="PS51762">
    <property type="entry name" value="GH16_2"/>
    <property type="match status" value="1"/>
</dbReference>
<comment type="catalytic activity">
    <reaction evidence="1">
        <text>Endohydrolysis of (1-&gt;3)- or (1-&gt;4)-linkages in beta-D-glucans when the glucose residue whose reducing group is involved in the linkage to be hydrolyzed is itself substituted at C-3.</text>
        <dbReference type="EC" id="3.2.1.6"/>
    </reaction>
</comment>
<dbReference type="EMBL" id="LCWF01000124">
    <property type="protein sequence ID" value="KKY18371.1"/>
    <property type="molecule type" value="Genomic_DNA"/>
</dbReference>
<accession>A0A0G2E7T4</accession>
<evidence type="ECO:0000259" key="7">
    <source>
        <dbReference type="PROSITE" id="PS51762"/>
    </source>
</evidence>
<keyword evidence="9" id="KW-1185">Reference proteome</keyword>
<dbReference type="SUPFAM" id="SSF49899">
    <property type="entry name" value="Concanavalin A-like lectins/glucanases"/>
    <property type="match status" value="1"/>
</dbReference>
<name>A0A0G2E7T4_PHACM</name>